<name>A0A7K0HSM1_PARDI</name>
<feature type="binding site" evidence="2">
    <location>
        <begin position="258"/>
        <end position="259"/>
    </location>
    <ligand>
        <name>ATP</name>
        <dbReference type="ChEBI" id="CHEBI:30616"/>
    </ligand>
</feature>
<keyword evidence="2" id="KW-0547">Nucleotide-binding</keyword>
<evidence type="ECO:0000256" key="3">
    <source>
        <dbReference type="PIRSR" id="PIRSR640198-3"/>
    </source>
</evidence>
<feature type="active site" evidence="1">
    <location>
        <position position="222"/>
    </location>
</feature>
<organism evidence="5 6">
    <name type="scientific">Parabacteroides distasonis</name>
    <dbReference type="NCBI Taxonomy" id="823"/>
    <lineage>
        <taxon>Bacteria</taxon>
        <taxon>Pseudomonadati</taxon>
        <taxon>Bacteroidota</taxon>
        <taxon>Bacteroidia</taxon>
        <taxon>Bacteroidales</taxon>
        <taxon>Tannerellaceae</taxon>
        <taxon>Parabacteroides</taxon>
    </lineage>
</organism>
<dbReference type="RefSeq" id="WP_129943987.1">
    <property type="nucleotide sequence ID" value="NZ_WKMC01000137.1"/>
</dbReference>
<keyword evidence="2" id="KW-0067">ATP-binding</keyword>
<dbReference type="InterPro" id="IPR036597">
    <property type="entry name" value="Fido-like_dom_sf"/>
</dbReference>
<gene>
    <name evidence="5" type="ORF">GKD66_22925</name>
</gene>
<dbReference type="Pfam" id="PF02661">
    <property type="entry name" value="Fic"/>
    <property type="match status" value="1"/>
</dbReference>
<protein>
    <submittedName>
        <fullName evidence="5">Cell filamentation protein Fic</fullName>
    </submittedName>
</protein>
<dbReference type="Proteomes" id="UP000441358">
    <property type="component" value="Unassembled WGS sequence"/>
</dbReference>
<evidence type="ECO:0000313" key="5">
    <source>
        <dbReference type="EMBL" id="MRZ53000.1"/>
    </source>
</evidence>
<dbReference type="InterPro" id="IPR003812">
    <property type="entry name" value="Fido"/>
</dbReference>
<evidence type="ECO:0000256" key="1">
    <source>
        <dbReference type="PIRSR" id="PIRSR640198-1"/>
    </source>
</evidence>
<dbReference type="GO" id="GO:0005524">
    <property type="term" value="F:ATP binding"/>
    <property type="evidence" value="ECO:0007669"/>
    <property type="project" value="UniProtKB-KW"/>
</dbReference>
<dbReference type="EMBL" id="WKMC01000137">
    <property type="protein sequence ID" value="MRZ53000.1"/>
    <property type="molecule type" value="Genomic_DNA"/>
</dbReference>
<evidence type="ECO:0000256" key="2">
    <source>
        <dbReference type="PIRSR" id="PIRSR640198-2"/>
    </source>
</evidence>
<dbReference type="PANTHER" id="PTHR13504:SF38">
    <property type="entry name" value="FIDO DOMAIN-CONTAINING PROTEIN"/>
    <property type="match status" value="1"/>
</dbReference>
<comment type="caution">
    <text evidence="5">The sequence shown here is derived from an EMBL/GenBank/DDBJ whole genome shotgun (WGS) entry which is preliminary data.</text>
</comment>
<feature type="binding site" evidence="2">
    <location>
        <begin position="226"/>
        <end position="233"/>
    </location>
    <ligand>
        <name>ATP</name>
        <dbReference type="ChEBI" id="CHEBI:30616"/>
    </ligand>
</feature>
<accession>A0A7K0HSM1</accession>
<feature type="site" description="Important for autoinhibition of adenylyltransferase activity" evidence="3">
    <location>
        <position position="91"/>
    </location>
</feature>
<dbReference type="Gene3D" id="1.10.3290.10">
    <property type="entry name" value="Fido-like domain"/>
    <property type="match status" value="1"/>
</dbReference>
<dbReference type="InterPro" id="IPR040198">
    <property type="entry name" value="Fido_containing"/>
</dbReference>
<sequence>MEYISVKEWAERQEIAKRTARNYCAQGKIKGAVLIGKTWNIPIGTALPERKKAQSVSPLLKVLREQKDGQMKGGIYHRIQIDFTYNSNHIEGSRLTHDQTRYIFETNTIGVTDEAINVDDIIETTNHFRAVDYIIQESDCKLTETYIKQLHLILKSGTSDERKDWFRVGDYKEFPNEVGGNNTTMPEDIHREMKALLKEYNSKKQPTFEDILDFHQRFEAIHPFQDGNGRVGRLIMFRECLRNNYVPFIITDDLKIFYYNGLRNWPHIKGYLTDTCLTAQDHFKALLDKFRIKYENN</sequence>
<evidence type="ECO:0000259" key="4">
    <source>
        <dbReference type="PROSITE" id="PS51459"/>
    </source>
</evidence>
<dbReference type="PANTHER" id="PTHR13504">
    <property type="entry name" value="FIDO DOMAIN-CONTAINING PROTEIN DDB_G0283145"/>
    <property type="match status" value="1"/>
</dbReference>
<dbReference type="AlphaFoldDB" id="A0A7K0HSM1"/>
<feature type="domain" description="Fido" evidence="4">
    <location>
        <begin position="142"/>
        <end position="289"/>
    </location>
</feature>
<proteinExistence type="predicted"/>
<reference evidence="5 6" key="1">
    <citation type="journal article" date="2019" name="Nat. Med.">
        <title>A library of human gut bacterial isolates paired with longitudinal multiomics data enables mechanistic microbiome research.</title>
        <authorList>
            <person name="Poyet M."/>
            <person name="Groussin M."/>
            <person name="Gibbons S.M."/>
            <person name="Avila-Pacheco J."/>
            <person name="Jiang X."/>
            <person name="Kearney S.M."/>
            <person name="Perrotta A.R."/>
            <person name="Berdy B."/>
            <person name="Zhao S."/>
            <person name="Lieberman T.D."/>
            <person name="Swanson P.K."/>
            <person name="Smith M."/>
            <person name="Roesemann S."/>
            <person name="Alexander J.E."/>
            <person name="Rich S.A."/>
            <person name="Livny J."/>
            <person name="Vlamakis H."/>
            <person name="Clish C."/>
            <person name="Bullock K."/>
            <person name="Deik A."/>
            <person name="Scott J."/>
            <person name="Pierce K.A."/>
            <person name="Xavier R.J."/>
            <person name="Alm E.J."/>
        </authorList>
    </citation>
    <scope>NUCLEOTIDE SEQUENCE [LARGE SCALE GENOMIC DNA]</scope>
    <source>
        <strain evidence="5 6">BIOML-A32</strain>
    </source>
</reference>
<evidence type="ECO:0000313" key="6">
    <source>
        <dbReference type="Proteomes" id="UP000441358"/>
    </source>
</evidence>
<dbReference type="SUPFAM" id="SSF140931">
    <property type="entry name" value="Fic-like"/>
    <property type="match status" value="1"/>
</dbReference>
<dbReference type="PROSITE" id="PS51459">
    <property type="entry name" value="FIDO"/>
    <property type="match status" value="1"/>
</dbReference>